<protein>
    <submittedName>
        <fullName evidence="1">Uncharacterized protein</fullName>
    </submittedName>
</protein>
<name>A0A6M3X5X3_9ZZZZ</name>
<dbReference type="EMBL" id="MT143955">
    <property type="protein sequence ID" value="QJH93200.1"/>
    <property type="molecule type" value="Genomic_DNA"/>
</dbReference>
<dbReference type="AlphaFoldDB" id="A0A6M3X5X3"/>
<organism evidence="1">
    <name type="scientific">viral metagenome</name>
    <dbReference type="NCBI Taxonomy" id="1070528"/>
    <lineage>
        <taxon>unclassified sequences</taxon>
        <taxon>metagenomes</taxon>
        <taxon>organismal metagenomes</taxon>
    </lineage>
</organism>
<sequence length="39" mass="4623">MSQRYYVAQYNVRSFTDPDKTYKVSERADGGWECSCPRK</sequence>
<gene>
    <name evidence="1" type="ORF">MM171B03367_0006</name>
</gene>
<reference evidence="1" key="1">
    <citation type="submission" date="2020-03" db="EMBL/GenBank/DDBJ databases">
        <title>The deep terrestrial virosphere.</title>
        <authorList>
            <person name="Holmfeldt K."/>
            <person name="Nilsson E."/>
            <person name="Simone D."/>
            <person name="Lopez-Fernandez M."/>
            <person name="Wu X."/>
            <person name="de Brujin I."/>
            <person name="Lundin D."/>
            <person name="Andersson A."/>
            <person name="Bertilsson S."/>
            <person name="Dopson M."/>
        </authorList>
    </citation>
    <scope>NUCLEOTIDE SEQUENCE</scope>
    <source>
        <strain evidence="1">MM171B03367</strain>
    </source>
</reference>
<accession>A0A6M3X5X3</accession>
<proteinExistence type="predicted"/>
<evidence type="ECO:0000313" key="1">
    <source>
        <dbReference type="EMBL" id="QJH93200.1"/>
    </source>
</evidence>